<dbReference type="OrthoDB" id="1735926at2759"/>
<feature type="compositionally biased region" description="Basic and acidic residues" evidence="10">
    <location>
        <begin position="321"/>
        <end position="330"/>
    </location>
</feature>
<evidence type="ECO:0000313" key="13">
    <source>
        <dbReference type="EnsemblMetazoa" id="XP_011663019"/>
    </source>
</evidence>
<dbReference type="SUPFAM" id="SSF55804">
    <property type="entry name" value="Phoshotransferase/anion transport protein"/>
    <property type="match status" value="1"/>
</dbReference>
<reference evidence="14" key="1">
    <citation type="submission" date="2015-02" db="EMBL/GenBank/DDBJ databases">
        <title>Genome sequencing for Strongylocentrotus purpuratus.</title>
        <authorList>
            <person name="Murali S."/>
            <person name="Liu Y."/>
            <person name="Vee V."/>
            <person name="English A."/>
            <person name="Wang M."/>
            <person name="Skinner E."/>
            <person name="Han Y."/>
            <person name="Muzny D.M."/>
            <person name="Worley K.C."/>
            <person name="Gibbs R.A."/>
        </authorList>
    </citation>
    <scope>NUCLEOTIDE SEQUENCE</scope>
</reference>
<evidence type="ECO:0000256" key="3">
    <source>
        <dbReference type="ARBA" id="ARBA00022448"/>
    </source>
</evidence>
<dbReference type="PRINTS" id="PR01231">
    <property type="entry name" value="HCO3TRNSPORT"/>
</dbReference>
<feature type="transmembrane region" description="Helical" evidence="9">
    <location>
        <begin position="957"/>
        <end position="976"/>
    </location>
</feature>
<evidence type="ECO:0000256" key="7">
    <source>
        <dbReference type="ARBA" id="ARBA00023065"/>
    </source>
</evidence>
<feature type="region of interest" description="Disordered" evidence="10">
    <location>
        <begin position="1152"/>
        <end position="1209"/>
    </location>
</feature>
<evidence type="ECO:0000256" key="6">
    <source>
        <dbReference type="ARBA" id="ARBA00022989"/>
    </source>
</evidence>
<proteinExistence type="inferred from homology"/>
<keyword evidence="4" id="KW-1003">Cell membrane</keyword>
<dbReference type="GO" id="GO:0008510">
    <property type="term" value="F:sodium:bicarbonate symporter activity"/>
    <property type="evidence" value="ECO:0000318"/>
    <property type="project" value="GO_Central"/>
</dbReference>
<keyword evidence="5 9" id="KW-0812">Transmembrane</keyword>
<feature type="compositionally biased region" description="Basic residues" evidence="10">
    <location>
        <begin position="266"/>
        <end position="276"/>
    </location>
</feature>
<feature type="transmembrane region" description="Helical" evidence="9">
    <location>
        <begin position="983"/>
        <end position="1002"/>
    </location>
</feature>
<name>A0A7M7HES3_STRPU</name>
<dbReference type="Pfam" id="PF07565">
    <property type="entry name" value="Band_3_cyto"/>
    <property type="match status" value="1"/>
</dbReference>
<dbReference type="GO" id="GO:0005886">
    <property type="term" value="C:plasma membrane"/>
    <property type="evidence" value="ECO:0000318"/>
    <property type="project" value="GO_Central"/>
</dbReference>
<feature type="transmembrane region" description="Helical" evidence="9">
    <location>
        <begin position="590"/>
        <end position="610"/>
    </location>
</feature>
<feature type="transmembrane region" description="Helical" evidence="9">
    <location>
        <begin position="562"/>
        <end position="583"/>
    </location>
</feature>
<feature type="transmembrane region" description="Helical" evidence="9">
    <location>
        <begin position="1053"/>
        <end position="1069"/>
    </location>
</feature>
<dbReference type="PANTHER" id="PTHR11453">
    <property type="entry name" value="ANION EXCHANGE PROTEIN"/>
    <property type="match status" value="1"/>
</dbReference>
<comment type="subcellular location">
    <subcellularLocation>
        <location evidence="1">Cell membrane</location>
        <topology evidence="1">Multi-pass membrane protein</topology>
    </subcellularLocation>
    <subcellularLocation>
        <location evidence="9">Membrane</location>
        <topology evidence="9">Multi-pass membrane protein</topology>
    </subcellularLocation>
</comment>
<feature type="region of interest" description="Disordered" evidence="10">
    <location>
        <begin position="77"/>
        <end position="129"/>
    </location>
</feature>
<dbReference type="Proteomes" id="UP000007110">
    <property type="component" value="Unassembled WGS sequence"/>
</dbReference>
<keyword evidence="6 9" id="KW-1133">Transmembrane helix</keyword>
<organism evidence="13 14">
    <name type="scientific">Strongylocentrotus purpuratus</name>
    <name type="common">Purple sea urchin</name>
    <dbReference type="NCBI Taxonomy" id="7668"/>
    <lineage>
        <taxon>Eukaryota</taxon>
        <taxon>Metazoa</taxon>
        <taxon>Echinodermata</taxon>
        <taxon>Eleutherozoa</taxon>
        <taxon>Echinozoa</taxon>
        <taxon>Echinoidea</taxon>
        <taxon>Euechinoidea</taxon>
        <taxon>Echinacea</taxon>
        <taxon>Camarodonta</taxon>
        <taxon>Echinidea</taxon>
        <taxon>Strongylocentrotidae</taxon>
        <taxon>Strongylocentrotus</taxon>
    </lineage>
</organism>
<dbReference type="AlphaFoldDB" id="A0A7M7HES3"/>
<keyword evidence="14" id="KW-1185">Reference proteome</keyword>
<dbReference type="PANTHER" id="PTHR11453:SF36">
    <property type="entry name" value="ANION EXCHANGE PROTEIN"/>
    <property type="match status" value="1"/>
</dbReference>
<keyword evidence="3 9" id="KW-0813">Transport</keyword>
<dbReference type="GO" id="GO:0008509">
    <property type="term" value="F:monoatomic anion transmembrane transporter activity"/>
    <property type="evidence" value="ECO:0007669"/>
    <property type="project" value="InterPro"/>
</dbReference>
<dbReference type="OMA" id="LTFYTCR"/>
<keyword evidence="8 9" id="KW-0472">Membrane</keyword>
<evidence type="ECO:0000256" key="8">
    <source>
        <dbReference type="ARBA" id="ARBA00023136"/>
    </source>
</evidence>
<evidence type="ECO:0000256" key="10">
    <source>
        <dbReference type="SAM" id="MobiDB-lite"/>
    </source>
</evidence>
<dbReference type="GO" id="GO:0015701">
    <property type="term" value="P:bicarbonate transport"/>
    <property type="evidence" value="ECO:0000318"/>
    <property type="project" value="GO_Central"/>
</dbReference>
<dbReference type="EnsemblMetazoa" id="XM_011664717">
    <property type="protein sequence ID" value="XP_011663019"/>
    <property type="gene ID" value="LOC580912"/>
</dbReference>
<sequence length="1209" mass="136204">MSFHQIQVYRRRPLDLGECSFDDDRISTSTKIDVPVLSMDRGLLQESPVSSRIRRARGNMNGPVGDDTDVVVDTGAGRASRHIDNKDISNHRSGEMYAGTDGPDRKKGHQNGHANPVSNGPNSPQSPAAQMNFENEVGETPLQRVQFLLGGDGEGRQKDTPPVYSEMEELFYDKEGRLLEWKETARWVKYEENVEHGAGRWSKPHVATLSLHSLFELRKFIRNGGVQLDMVADDLEQIIDLALDNLVATNVLEEDQRIIAREALLTRHRHHKQKKKKEPENKAYNKGRRKSSMFPGMDRAMSDIGRSQSTGNNTVSMEQEAQEKDGEMRKNSSANALSKMPDGARTESRGSVGRVGTSDSLDQKEKEVKNEKAKFLRKIPAGAEASNVLVGEVDFVEKPMVAFIRLNEGKVLSEITEVPIPTRFVFLLLGPPTTDKKKYREIGRCMATLMTDDVFHEVAYKARDREDLLAGLDEFLEQVTVLPPGTWDPNIRIEPPKQTLSSEMRRQSQHFTHPIDIIKEEEEDKVELARTGRLFGGLINDIKKKAPFYWSEYYHALNIQCLASFVFMYIACITPIITFGGLLGDATEDYIAAFESLIGAAICGVVYHIFSGQPLTIIGSTGPILIFETIMYQLCGSFGIDYISFRVWIGFWTCVICIVLVATDASALVRYFTRFTEEAFSSLISFIFIVEAFENLFEISHEYPIKTHVKLGEYFEEHSTNVTDMCMCEYENETIDPAMYNWTEKLTEEDCKTVNGTLVGDCETHHEAVPDVFLFSCALFFGTFVLSYALKNFRNANFFPTKVRYIISDFGVFMAFLAMTGIDIWVGIPTPKLTVPDTFRPTRADRGWVIPLFNNPWWTYFAAIVPALLCSILIFMDQQITAVIVNRRENKLKKGFGYHLDLLVIAILLFVMSVLGMPWFVAATVLSINHVDSLRVMSDTTIPGEPPKVVGCREQRITGILVFAMIGISSLLTSVLKFIPMPVLFGVFLYMGISSLRGVQFVDRMMLYLIPAKHQPDYVYLRHVKLWRVHLFTLVQLTCLVLLWLIKTSKASIVFPLMVLAVVFVRKLLEFVFTQYELNVLDDVIPESQKRAKDDEEKHLEDQREQVTRARTGTLTIALESGQTLTVPAEKVTYNPRDSEPNSDFETAKALSKLSGSPLPTVRNRRAASKTIKDPEANPGANTEEGIDLPSGTGTSSFGVQADMDDTRF</sequence>
<feature type="compositionally biased region" description="Polar residues" evidence="10">
    <location>
        <begin position="112"/>
        <end position="129"/>
    </location>
</feature>
<dbReference type="GO" id="GO:0051453">
    <property type="term" value="P:regulation of intracellular pH"/>
    <property type="evidence" value="ECO:0000318"/>
    <property type="project" value="GO_Central"/>
</dbReference>
<evidence type="ECO:0000256" key="9">
    <source>
        <dbReference type="RuleBase" id="RU362035"/>
    </source>
</evidence>
<dbReference type="Pfam" id="PF00955">
    <property type="entry name" value="HCO3_cotransp"/>
    <property type="match status" value="1"/>
</dbReference>
<feature type="region of interest" description="Disordered" evidence="10">
    <location>
        <begin position="266"/>
        <end position="367"/>
    </location>
</feature>
<feature type="domain" description="Band 3 cytoplasmic" evidence="12">
    <location>
        <begin position="163"/>
        <end position="489"/>
    </location>
</feature>
<dbReference type="Gene3D" id="1.10.287.570">
    <property type="entry name" value="Helical hairpin bin"/>
    <property type="match status" value="1"/>
</dbReference>
<evidence type="ECO:0000256" key="5">
    <source>
        <dbReference type="ARBA" id="ARBA00022692"/>
    </source>
</evidence>
<protein>
    <recommendedName>
        <fullName evidence="9">Anion exchange protein</fullName>
    </recommendedName>
</protein>
<reference evidence="13" key="2">
    <citation type="submission" date="2021-01" db="UniProtKB">
        <authorList>
            <consortium name="EnsemblMetazoa"/>
        </authorList>
    </citation>
    <scope>IDENTIFICATION</scope>
</reference>
<dbReference type="InterPro" id="IPR013769">
    <property type="entry name" value="Band3_cytoplasmic_dom"/>
</dbReference>
<evidence type="ECO:0000313" key="14">
    <source>
        <dbReference type="Proteomes" id="UP000007110"/>
    </source>
</evidence>
<dbReference type="GeneID" id="580912"/>
<feature type="transmembrane region" description="Helical" evidence="9">
    <location>
        <begin position="810"/>
        <end position="828"/>
    </location>
</feature>
<evidence type="ECO:0000256" key="1">
    <source>
        <dbReference type="ARBA" id="ARBA00004651"/>
    </source>
</evidence>
<dbReference type="InterPro" id="IPR016152">
    <property type="entry name" value="PTrfase/Anion_transptr"/>
</dbReference>
<dbReference type="InterPro" id="IPR003020">
    <property type="entry name" value="HCO3_transpt_euk"/>
</dbReference>
<evidence type="ECO:0000256" key="2">
    <source>
        <dbReference type="ARBA" id="ARBA00010993"/>
    </source>
</evidence>
<dbReference type="RefSeq" id="XP_011663019.2">
    <property type="nucleotide sequence ID" value="XM_011664717.2"/>
</dbReference>
<feature type="transmembrane region" description="Helical" evidence="9">
    <location>
        <begin position="857"/>
        <end position="876"/>
    </location>
</feature>
<feature type="transmembrane region" description="Helical" evidence="9">
    <location>
        <begin position="896"/>
        <end position="921"/>
    </location>
</feature>
<keyword evidence="7 9" id="KW-0406">Ion transport</keyword>
<feature type="transmembrane region" description="Helical" evidence="9">
    <location>
        <begin position="1026"/>
        <end position="1046"/>
    </location>
</feature>
<accession>A0A7M7HES3</accession>
<feature type="transmembrane region" description="Helical" evidence="9">
    <location>
        <begin position="772"/>
        <end position="790"/>
    </location>
</feature>
<dbReference type="GO" id="GO:0005452">
    <property type="term" value="F:solute:inorganic anion antiporter activity"/>
    <property type="evidence" value="ECO:0007669"/>
    <property type="project" value="InterPro"/>
</dbReference>
<feature type="transmembrane region" description="Helical" evidence="9">
    <location>
        <begin position="616"/>
        <end position="635"/>
    </location>
</feature>
<evidence type="ECO:0000259" key="11">
    <source>
        <dbReference type="Pfam" id="PF00955"/>
    </source>
</evidence>
<dbReference type="Gene3D" id="3.40.930.10">
    <property type="entry name" value="Mannitol-specific EII, Chain A"/>
    <property type="match status" value="1"/>
</dbReference>
<dbReference type="InParanoid" id="A0A7M7HES3"/>
<feature type="domain" description="Bicarbonate transporter-like transmembrane" evidence="11">
    <location>
        <begin position="533"/>
        <end position="1085"/>
    </location>
</feature>
<feature type="compositionally biased region" description="Polar residues" evidence="10">
    <location>
        <begin position="305"/>
        <end position="319"/>
    </location>
</feature>
<feature type="transmembrane region" description="Helical" evidence="9">
    <location>
        <begin position="647"/>
        <end position="672"/>
    </location>
</feature>
<comment type="similarity">
    <text evidence="2 9">Belongs to the anion exchanger (TC 2.A.31) family.</text>
</comment>
<dbReference type="NCBIfam" id="TIGR00834">
    <property type="entry name" value="ae"/>
    <property type="match status" value="1"/>
</dbReference>
<evidence type="ECO:0000259" key="12">
    <source>
        <dbReference type="Pfam" id="PF07565"/>
    </source>
</evidence>
<dbReference type="FunFam" id="1.10.287.570:FF:000001">
    <property type="entry name" value="Anion exchange protein"/>
    <property type="match status" value="1"/>
</dbReference>
<dbReference type="GO" id="GO:0055085">
    <property type="term" value="P:transmembrane transport"/>
    <property type="evidence" value="ECO:0000318"/>
    <property type="project" value="GO_Central"/>
</dbReference>
<feature type="compositionally biased region" description="Basic and acidic residues" evidence="10">
    <location>
        <begin position="81"/>
        <end position="94"/>
    </location>
</feature>
<dbReference type="InterPro" id="IPR011531">
    <property type="entry name" value="HCO3_transpt-like_TM_dom"/>
</dbReference>
<evidence type="ECO:0000256" key="4">
    <source>
        <dbReference type="ARBA" id="ARBA00022475"/>
    </source>
</evidence>